<accession>A0ABS4RLR5</accession>
<reference evidence="6 7" key="1">
    <citation type="submission" date="2021-03" db="EMBL/GenBank/DDBJ databases">
        <title>Genomic Encyclopedia of Type Strains, Phase IV (KMG-IV): sequencing the most valuable type-strain genomes for metagenomic binning, comparative biology and taxonomic classification.</title>
        <authorList>
            <person name="Goeker M."/>
        </authorList>
    </citation>
    <scope>NUCLEOTIDE SEQUENCE [LARGE SCALE GENOMIC DNA]</scope>
    <source>
        <strain evidence="6 7">DSM 26675</strain>
    </source>
</reference>
<comment type="caution">
    <text evidence="6">The sequence shown here is derived from an EMBL/GenBank/DDBJ whole genome shotgun (WGS) entry which is preliminary data.</text>
</comment>
<evidence type="ECO:0000259" key="5">
    <source>
        <dbReference type="PROSITE" id="PS50937"/>
    </source>
</evidence>
<dbReference type="InterPro" id="IPR047057">
    <property type="entry name" value="MerR_fam"/>
</dbReference>
<evidence type="ECO:0000313" key="7">
    <source>
        <dbReference type="Proteomes" id="UP001519293"/>
    </source>
</evidence>
<dbReference type="SUPFAM" id="SSF46955">
    <property type="entry name" value="Putative DNA-binding domain"/>
    <property type="match status" value="1"/>
</dbReference>
<feature type="domain" description="HTH merR-type" evidence="5">
    <location>
        <begin position="4"/>
        <end position="73"/>
    </location>
</feature>
<dbReference type="InterPro" id="IPR000551">
    <property type="entry name" value="MerR-type_HTH_dom"/>
</dbReference>
<keyword evidence="1" id="KW-0678">Repressor</keyword>
<keyword evidence="7" id="KW-1185">Reference proteome</keyword>
<gene>
    <name evidence="6" type="ORF">J2Z40_003899</name>
</gene>
<evidence type="ECO:0000256" key="2">
    <source>
        <dbReference type="ARBA" id="ARBA00023015"/>
    </source>
</evidence>
<dbReference type="Gene3D" id="1.10.1660.10">
    <property type="match status" value="1"/>
</dbReference>
<dbReference type="Pfam" id="PF13411">
    <property type="entry name" value="MerR_1"/>
    <property type="match status" value="1"/>
</dbReference>
<dbReference type="PANTHER" id="PTHR30204">
    <property type="entry name" value="REDOX-CYCLING DRUG-SENSING TRANSCRIPTIONAL ACTIVATOR SOXR"/>
    <property type="match status" value="1"/>
</dbReference>
<evidence type="ECO:0000313" key="6">
    <source>
        <dbReference type="EMBL" id="MBP2243300.1"/>
    </source>
</evidence>
<dbReference type="EMBL" id="JAGIKZ010000041">
    <property type="protein sequence ID" value="MBP2243300.1"/>
    <property type="molecule type" value="Genomic_DNA"/>
</dbReference>
<dbReference type="PROSITE" id="PS50937">
    <property type="entry name" value="HTH_MERR_2"/>
    <property type="match status" value="1"/>
</dbReference>
<sequence>MEKKYSIGEFAKLTGMTERTLRHYDQIGLLKPSEYTEHGHRKYNNKSIAQLQKIVVLKFLDLSLVEISDHLEQPEQDFTKTLATQASMLEEKRKQIETVLQAIDSVQSTASGSEAIDHNSLLMVIHALKNEEARNRWISEHADDSVYNKLHSYTAPLDVDKEMATWTSKMKRFILEGKTPNDPEVIKHADAMVSMMKPIVEPHLDDEAREQLLNNEDSFEEPNPYLFPSAFNKEEEKFMKRVIDELISSKINLNRQDNR</sequence>
<dbReference type="InterPro" id="IPR009061">
    <property type="entry name" value="DNA-bd_dom_put_sf"/>
</dbReference>
<organism evidence="6 7">
    <name type="scientific">Cytobacillus eiseniae</name>
    <dbReference type="NCBI Taxonomy" id="762947"/>
    <lineage>
        <taxon>Bacteria</taxon>
        <taxon>Bacillati</taxon>
        <taxon>Bacillota</taxon>
        <taxon>Bacilli</taxon>
        <taxon>Bacillales</taxon>
        <taxon>Bacillaceae</taxon>
        <taxon>Cytobacillus</taxon>
    </lineage>
</organism>
<dbReference type="PANTHER" id="PTHR30204:SF69">
    <property type="entry name" value="MERR-FAMILY TRANSCRIPTIONAL REGULATOR"/>
    <property type="match status" value="1"/>
</dbReference>
<dbReference type="CDD" id="cd01106">
    <property type="entry name" value="HTH_TipAL-Mta"/>
    <property type="match status" value="1"/>
</dbReference>
<keyword evidence="2" id="KW-0805">Transcription regulation</keyword>
<dbReference type="RefSeq" id="WP_066391812.1">
    <property type="nucleotide sequence ID" value="NZ_JAGIKZ010000041.1"/>
</dbReference>
<dbReference type="SMART" id="SM00422">
    <property type="entry name" value="HTH_MERR"/>
    <property type="match status" value="1"/>
</dbReference>
<proteinExistence type="predicted"/>
<name>A0ABS4RLR5_9BACI</name>
<dbReference type="Proteomes" id="UP001519293">
    <property type="component" value="Unassembled WGS sequence"/>
</dbReference>
<keyword evidence="3 6" id="KW-0238">DNA-binding</keyword>
<keyword evidence="4" id="KW-0804">Transcription</keyword>
<evidence type="ECO:0000256" key="3">
    <source>
        <dbReference type="ARBA" id="ARBA00023125"/>
    </source>
</evidence>
<evidence type="ECO:0000256" key="1">
    <source>
        <dbReference type="ARBA" id="ARBA00022491"/>
    </source>
</evidence>
<dbReference type="GO" id="GO:0003677">
    <property type="term" value="F:DNA binding"/>
    <property type="evidence" value="ECO:0007669"/>
    <property type="project" value="UniProtKB-KW"/>
</dbReference>
<protein>
    <submittedName>
        <fullName evidence="6">DNA-binding transcriptional MerR regulator</fullName>
    </submittedName>
</protein>
<evidence type="ECO:0000256" key="4">
    <source>
        <dbReference type="ARBA" id="ARBA00023163"/>
    </source>
</evidence>